<dbReference type="KEGG" id="kbs:EPA93_44080"/>
<evidence type="ECO:0000313" key="3">
    <source>
        <dbReference type="EMBL" id="QBD82580.1"/>
    </source>
</evidence>
<organism evidence="3 4">
    <name type="scientific">Ktedonosporobacter rubrisoli</name>
    <dbReference type="NCBI Taxonomy" id="2509675"/>
    <lineage>
        <taxon>Bacteria</taxon>
        <taxon>Bacillati</taxon>
        <taxon>Chloroflexota</taxon>
        <taxon>Ktedonobacteria</taxon>
        <taxon>Ktedonobacterales</taxon>
        <taxon>Ktedonosporobacteraceae</taxon>
        <taxon>Ktedonosporobacter</taxon>
    </lineage>
</organism>
<name>A0A4P6K437_KTERU</name>
<evidence type="ECO:0000256" key="1">
    <source>
        <dbReference type="SAM" id="MobiDB-lite"/>
    </source>
</evidence>
<feature type="region of interest" description="Disordered" evidence="1">
    <location>
        <begin position="200"/>
        <end position="234"/>
    </location>
</feature>
<dbReference type="Proteomes" id="UP000290365">
    <property type="component" value="Chromosome"/>
</dbReference>
<feature type="compositionally biased region" description="Polar residues" evidence="1">
    <location>
        <begin position="200"/>
        <end position="209"/>
    </location>
</feature>
<keyword evidence="4" id="KW-1185">Reference proteome</keyword>
<dbReference type="OrthoDB" id="164909at2"/>
<keyword evidence="2" id="KW-0472">Membrane</keyword>
<sequence>MVFCGQCGLQLASGQTRCPRCGTSIESELTDPHLIDPDNAPNAPTTASPSLLVRKPASQTPAYPTNTFPSGQQKLVLRPGPENNAQAYNPQEAFGATSSIDRTNYATGMPPANPRYQNMEGDYASQAGYPAYPPAMPNYPAPADPYQAAPMQYQEPPSRKGRSTALVLILLGLVLILGTMGWFVLRQQGIIGNSPSNNSAIGNNGTQPDNNNANTPTITISPTPAASPTVEATAPPQAKQVIEQYYAFINQHNYRSAYNLLSDTAKTQQSFADFRNGYKNTREDTVTFGTITTQTDGTVKVPVTIQASEKAPSGGLKQTIYTGNYIVAQQNNGTWKIEEGQLSSGS</sequence>
<dbReference type="RefSeq" id="WP_129893649.1">
    <property type="nucleotide sequence ID" value="NZ_CP035758.1"/>
</dbReference>
<reference evidence="3 4" key="1">
    <citation type="submission" date="2019-01" db="EMBL/GenBank/DDBJ databases">
        <title>Ktedonosporobacter rubrisoli SCAWS-G2.</title>
        <authorList>
            <person name="Huang Y."/>
            <person name="Yan B."/>
        </authorList>
    </citation>
    <scope>NUCLEOTIDE SEQUENCE [LARGE SCALE GENOMIC DNA]</scope>
    <source>
        <strain evidence="3 4">SCAWS-G2</strain>
    </source>
</reference>
<dbReference type="AlphaFoldDB" id="A0A4P6K437"/>
<proteinExistence type="predicted"/>
<protein>
    <submittedName>
        <fullName evidence="3">Uncharacterized protein</fullName>
    </submittedName>
</protein>
<gene>
    <name evidence="3" type="ORF">EPA93_44080</name>
</gene>
<dbReference type="EMBL" id="CP035758">
    <property type="protein sequence ID" value="QBD82580.1"/>
    <property type="molecule type" value="Genomic_DNA"/>
</dbReference>
<accession>A0A4P6K437</accession>
<keyword evidence="2" id="KW-0812">Transmembrane</keyword>
<keyword evidence="2" id="KW-1133">Transmembrane helix</keyword>
<feature type="transmembrane region" description="Helical" evidence="2">
    <location>
        <begin position="165"/>
        <end position="185"/>
    </location>
</feature>
<feature type="compositionally biased region" description="Low complexity" evidence="1">
    <location>
        <begin position="210"/>
        <end position="229"/>
    </location>
</feature>
<evidence type="ECO:0000256" key="2">
    <source>
        <dbReference type="SAM" id="Phobius"/>
    </source>
</evidence>
<evidence type="ECO:0000313" key="4">
    <source>
        <dbReference type="Proteomes" id="UP000290365"/>
    </source>
</evidence>